<dbReference type="EMBL" id="JAVXUP010001754">
    <property type="protein sequence ID" value="KAK3008413.1"/>
    <property type="molecule type" value="Genomic_DNA"/>
</dbReference>
<feature type="compositionally biased region" description="Basic and acidic residues" evidence="2">
    <location>
        <begin position="14"/>
        <end position="28"/>
    </location>
</feature>
<organism evidence="4 5">
    <name type="scientific">Escallonia herrerae</name>
    <dbReference type="NCBI Taxonomy" id="1293975"/>
    <lineage>
        <taxon>Eukaryota</taxon>
        <taxon>Viridiplantae</taxon>
        <taxon>Streptophyta</taxon>
        <taxon>Embryophyta</taxon>
        <taxon>Tracheophyta</taxon>
        <taxon>Spermatophyta</taxon>
        <taxon>Magnoliopsida</taxon>
        <taxon>eudicotyledons</taxon>
        <taxon>Gunneridae</taxon>
        <taxon>Pentapetalae</taxon>
        <taxon>asterids</taxon>
        <taxon>campanulids</taxon>
        <taxon>Escalloniales</taxon>
        <taxon>Escalloniaceae</taxon>
        <taxon>Escallonia</taxon>
    </lineage>
</organism>
<keyword evidence="1" id="KW-0863">Zinc-finger</keyword>
<dbReference type="Gene3D" id="4.10.60.10">
    <property type="entry name" value="Zinc finger, CCHC-type"/>
    <property type="match status" value="1"/>
</dbReference>
<dbReference type="InterPro" id="IPR013103">
    <property type="entry name" value="RVT_2"/>
</dbReference>
<protein>
    <recommendedName>
        <fullName evidence="3">CCHC-type domain-containing protein</fullName>
    </recommendedName>
</protein>
<dbReference type="Pfam" id="PF07727">
    <property type="entry name" value="RVT_2"/>
    <property type="match status" value="1"/>
</dbReference>
<feature type="region of interest" description="Disordered" evidence="2">
    <location>
        <begin position="14"/>
        <end position="44"/>
    </location>
</feature>
<dbReference type="AlphaFoldDB" id="A0AA89ANK0"/>
<evidence type="ECO:0000313" key="4">
    <source>
        <dbReference type="EMBL" id="KAK3008413.1"/>
    </source>
</evidence>
<evidence type="ECO:0000256" key="2">
    <source>
        <dbReference type="SAM" id="MobiDB-lite"/>
    </source>
</evidence>
<dbReference type="PROSITE" id="PS50158">
    <property type="entry name" value="ZF_CCHC"/>
    <property type="match status" value="1"/>
</dbReference>
<comment type="caution">
    <text evidence="4">The sequence shown here is derived from an EMBL/GenBank/DDBJ whole genome shotgun (WGS) entry which is preliminary data.</text>
</comment>
<keyword evidence="1" id="KW-0862">Zinc</keyword>
<name>A0AA89ANK0_9ASTE</name>
<sequence length="165" mass="19113">MKCYRCHKEEHYRKDCPKHEEDGSHSIEENEESDKQQYSIARNRSRKEIRPPQKYVYASMVAYAPSVAEGIEVGDPVTYKKKAKSMELALWTVVMSEEMESLTRIKLVALYDLELEQLNVKIAFLLGELEEQIFTSPPEGFVIQGKEDHVCLLKKSLYGLKQSPR</sequence>
<gene>
    <name evidence="4" type="ORF">RJ639_014494</name>
</gene>
<evidence type="ECO:0000256" key="1">
    <source>
        <dbReference type="PROSITE-ProRule" id="PRU00047"/>
    </source>
</evidence>
<evidence type="ECO:0000313" key="5">
    <source>
        <dbReference type="Proteomes" id="UP001188597"/>
    </source>
</evidence>
<proteinExistence type="predicted"/>
<feature type="domain" description="CCHC-type" evidence="3">
    <location>
        <begin position="2"/>
        <end position="18"/>
    </location>
</feature>
<dbReference type="InterPro" id="IPR001878">
    <property type="entry name" value="Znf_CCHC"/>
</dbReference>
<dbReference type="SMART" id="SM00343">
    <property type="entry name" value="ZnF_C2HC"/>
    <property type="match status" value="1"/>
</dbReference>
<keyword evidence="1" id="KW-0479">Metal-binding</keyword>
<reference evidence="4" key="1">
    <citation type="submission" date="2022-12" db="EMBL/GenBank/DDBJ databases">
        <title>Draft genome assemblies for two species of Escallonia (Escalloniales).</title>
        <authorList>
            <person name="Chanderbali A."/>
            <person name="Dervinis C."/>
            <person name="Anghel I."/>
            <person name="Soltis D."/>
            <person name="Soltis P."/>
            <person name="Zapata F."/>
        </authorList>
    </citation>
    <scope>NUCLEOTIDE SEQUENCE</scope>
    <source>
        <strain evidence="4">UCBG64.0493</strain>
        <tissue evidence="4">Leaf</tissue>
    </source>
</reference>
<keyword evidence="5" id="KW-1185">Reference proteome</keyword>
<dbReference type="Proteomes" id="UP001188597">
    <property type="component" value="Unassembled WGS sequence"/>
</dbReference>
<dbReference type="GO" id="GO:0008270">
    <property type="term" value="F:zinc ion binding"/>
    <property type="evidence" value="ECO:0007669"/>
    <property type="project" value="UniProtKB-KW"/>
</dbReference>
<dbReference type="GO" id="GO:0003676">
    <property type="term" value="F:nucleic acid binding"/>
    <property type="evidence" value="ECO:0007669"/>
    <property type="project" value="InterPro"/>
</dbReference>
<evidence type="ECO:0000259" key="3">
    <source>
        <dbReference type="PROSITE" id="PS50158"/>
    </source>
</evidence>
<accession>A0AA89ANK0</accession>